<name>A0A2U1CXM1_9GAMM</name>
<sequence>MKQLMAAALIATMATNTLADESVKLRLTLAPGAESVGDQVDYATTVQFWGSSEIVSVDAEGVDAAIKLLERREDVENAERTREMSFPDPQPRFEPMSTQTTASDLEGDYNDPLYDDQYFWASFDANHKGASSVAKAVANAQPYDPMVIAVIDSGFHDIDSFDWKGGYNFLDDSNDTGGLPIGPEFITSESDGCDAQHGQQVASVLGGAQNDGAGNTGVLADARFYGVRALDCIGSGTTFEVEQSIRWAIGQNLTHPDTGDAIPPIPEIPDLINISISAPFVSECPSGLQDAINDANAKGVVITVGSGNNSGVPASDTALANCNGVLAVGATIEDGSPANFTTRGPELAFSAAGVNVPVFSERGSTYIDGTSFSSPLSAAIIGNLWQDIPALTSSELKSLAVSAVNVPDTFDPELGAGILDAAKLQKEAVDLLDPPDFELRHPLQGNCGAKKMLGFLDPEGNEYTTMREVKINADLNGDYAVIFETDESMSLSSAATKVVKASQQTRVPIRNWNPAKEYGIQKCTETDGTGCDSDALIPLDMEGVELTCPIG</sequence>
<dbReference type="InterPro" id="IPR036852">
    <property type="entry name" value="Peptidase_S8/S53_dom_sf"/>
</dbReference>
<dbReference type="Gene3D" id="3.40.50.200">
    <property type="entry name" value="Peptidase S8/S53 domain"/>
    <property type="match status" value="1"/>
</dbReference>
<reference evidence="8 9" key="1">
    <citation type="submission" date="2018-04" db="EMBL/GenBank/DDBJ databases">
        <title>Genomic Encyclopedia of Type Strains, Phase IV (KMG-IV): sequencing the most valuable type-strain genomes for metagenomic binning, comparative biology and taxonomic classification.</title>
        <authorList>
            <person name="Goeker M."/>
        </authorList>
    </citation>
    <scope>NUCLEOTIDE SEQUENCE [LARGE SCALE GENOMIC DNA]</scope>
    <source>
        <strain evidence="8 9">DSM 28688</strain>
    </source>
</reference>
<dbReference type="Proteomes" id="UP000245887">
    <property type="component" value="Unassembled WGS sequence"/>
</dbReference>
<protein>
    <submittedName>
        <fullName evidence="8">Subtilase family protein</fullName>
    </submittedName>
</protein>
<dbReference type="RefSeq" id="WP_116918922.1">
    <property type="nucleotide sequence ID" value="NZ_QEKQ01000004.1"/>
</dbReference>
<feature type="signal peptide" evidence="6">
    <location>
        <begin position="1"/>
        <end position="19"/>
    </location>
</feature>
<keyword evidence="6" id="KW-0732">Signal</keyword>
<dbReference type="PROSITE" id="PS51892">
    <property type="entry name" value="SUBTILASE"/>
    <property type="match status" value="1"/>
</dbReference>
<evidence type="ECO:0000256" key="6">
    <source>
        <dbReference type="SAM" id="SignalP"/>
    </source>
</evidence>
<evidence type="ECO:0000313" key="9">
    <source>
        <dbReference type="Proteomes" id="UP000245887"/>
    </source>
</evidence>
<proteinExistence type="inferred from homology"/>
<dbReference type="InterPro" id="IPR050131">
    <property type="entry name" value="Peptidase_S8_subtilisin-like"/>
</dbReference>
<gene>
    <name evidence="8" type="ORF">C8D92_10497</name>
</gene>
<dbReference type="OrthoDB" id="9790784at2"/>
<dbReference type="GO" id="GO:0006508">
    <property type="term" value="P:proteolysis"/>
    <property type="evidence" value="ECO:0007669"/>
    <property type="project" value="UniProtKB-KW"/>
</dbReference>
<dbReference type="GO" id="GO:0004252">
    <property type="term" value="F:serine-type endopeptidase activity"/>
    <property type="evidence" value="ECO:0007669"/>
    <property type="project" value="UniProtKB-UniRule"/>
</dbReference>
<evidence type="ECO:0000256" key="5">
    <source>
        <dbReference type="PROSITE-ProRule" id="PRU01240"/>
    </source>
</evidence>
<keyword evidence="4 5" id="KW-0720">Serine protease</keyword>
<feature type="chain" id="PRO_5015413846" evidence="6">
    <location>
        <begin position="20"/>
        <end position="551"/>
    </location>
</feature>
<accession>A0A2U1CXM1</accession>
<dbReference type="InterPro" id="IPR023828">
    <property type="entry name" value="Peptidase_S8_Ser-AS"/>
</dbReference>
<evidence type="ECO:0000256" key="1">
    <source>
        <dbReference type="ARBA" id="ARBA00011073"/>
    </source>
</evidence>
<comment type="caution">
    <text evidence="8">The sequence shown here is derived from an EMBL/GenBank/DDBJ whole genome shotgun (WGS) entry which is preliminary data.</text>
</comment>
<keyword evidence="2 5" id="KW-0645">Protease</keyword>
<feature type="domain" description="Peptidase S8/S53" evidence="7">
    <location>
        <begin position="146"/>
        <end position="417"/>
    </location>
</feature>
<evidence type="ECO:0000256" key="2">
    <source>
        <dbReference type="ARBA" id="ARBA00022670"/>
    </source>
</evidence>
<dbReference type="EMBL" id="QEKQ01000004">
    <property type="protein sequence ID" value="PVY76866.1"/>
    <property type="molecule type" value="Genomic_DNA"/>
</dbReference>
<evidence type="ECO:0000313" key="8">
    <source>
        <dbReference type="EMBL" id="PVY76866.1"/>
    </source>
</evidence>
<evidence type="ECO:0000256" key="3">
    <source>
        <dbReference type="ARBA" id="ARBA00022801"/>
    </source>
</evidence>
<organism evidence="8 9">
    <name type="scientific">Tamilnaduibacter salinus</name>
    <dbReference type="NCBI Taxonomy" id="1484056"/>
    <lineage>
        <taxon>Bacteria</taxon>
        <taxon>Pseudomonadati</taxon>
        <taxon>Pseudomonadota</taxon>
        <taxon>Gammaproteobacteria</taxon>
        <taxon>Pseudomonadales</taxon>
        <taxon>Marinobacteraceae</taxon>
        <taxon>Tamilnaduibacter</taxon>
    </lineage>
</organism>
<dbReference type="PROSITE" id="PS00138">
    <property type="entry name" value="SUBTILASE_SER"/>
    <property type="match status" value="1"/>
</dbReference>
<evidence type="ECO:0000256" key="4">
    <source>
        <dbReference type="ARBA" id="ARBA00022825"/>
    </source>
</evidence>
<evidence type="ECO:0000259" key="7">
    <source>
        <dbReference type="Pfam" id="PF00082"/>
    </source>
</evidence>
<dbReference type="AlphaFoldDB" id="A0A2U1CXM1"/>
<dbReference type="Pfam" id="PF00082">
    <property type="entry name" value="Peptidase_S8"/>
    <property type="match status" value="1"/>
</dbReference>
<feature type="active site" description="Charge relay system" evidence="5">
    <location>
        <position position="197"/>
    </location>
</feature>
<dbReference type="PANTHER" id="PTHR43806">
    <property type="entry name" value="PEPTIDASE S8"/>
    <property type="match status" value="1"/>
</dbReference>
<feature type="active site" description="Charge relay system" evidence="5">
    <location>
        <position position="371"/>
    </location>
</feature>
<dbReference type="InterPro" id="IPR000209">
    <property type="entry name" value="Peptidase_S8/S53_dom"/>
</dbReference>
<comment type="similarity">
    <text evidence="1 5">Belongs to the peptidase S8 family.</text>
</comment>
<feature type="active site" description="Charge relay system" evidence="5">
    <location>
        <position position="152"/>
    </location>
</feature>
<dbReference type="SUPFAM" id="SSF52743">
    <property type="entry name" value="Subtilisin-like"/>
    <property type="match status" value="1"/>
</dbReference>
<keyword evidence="3 5" id="KW-0378">Hydrolase</keyword>
<dbReference type="PANTHER" id="PTHR43806:SF11">
    <property type="entry name" value="CEREVISIN-RELATED"/>
    <property type="match status" value="1"/>
</dbReference>